<gene>
    <name evidence="1" type="ORF">B456_004G087200</name>
</gene>
<accession>A0A0D2RVU8</accession>
<protein>
    <submittedName>
        <fullName evidence="1">Uncharacterized protein</fullName>
    </submittedName>
</protein>
<organism evidence="1 2">
    <name type="scientific">Gossypium raimondii</name>
    <name type="common">Peruvian cotton</name>
    <name type="synonym">Gossypium klotzschianum subsp. raimondii</name>
    <dbReference type="NCBI Taxonomy" id="29730"/>
    <lineage>
        <taxon>Eukaryota</taxon>
        <taxon>Viridiplantae</taxon>
        <taxon>Streptophyta</taxon>
        <taxon>Embryophyta</taxon>
        <taxon>Tracheophyta</taxon>
        <taxon>Spermatophyta</taxon>
        <taxon>Magnoliopsida</taxon>
        <taxon>eudicotyledons</taxon>
        <taxon>Gunneridae</taxon>
        <taxon>Pentapetalae</taxon>
        <taxon>rosids</taxon>
        <taxon>malvids</taxon>
        <taxon>Malvales</taxon>
        <taxon>Malvaceae</taxon>
        <taxon>Malvoideae</taxon>
        <taxon>Gossypium</taxon>
    </lineage>
</organism>
<evidence type="ECO:0000313" key="2">
    <source>
        <dbReference type="Proteomes" id="UP000032304"/>
    </source>
</evidence>
<dbReference type="Proteomes" id="UP000032304">
    <property type="component" value="Chromosome 4"/>
</dbReference>
<reference evidence="1 2" key="1">
    <citation type="journal article" date="2012" name="Nature">
        <title>Repeated polyploidization of Gossypium genomes and the evolution of spinnable cotton fibres.</title>
        <authorList>
            <person name="Paterson A.H."/>
            <person name="Wendel J.F."/>
            <person name="Gundlach H."/>
            <person name="Guo H."/>
            <person name="Jenkins J."/>
            <person name="Jin D."/>
            <person name="Llewellyn D."/>
            <person name="Showmaker K.C."/>
            <person name="Shu S."/>
            <person name="Udall J."/>
            <person name="Yoo M.J."/>
            <person name="Byers R."/>
            <person name="Chen W."/>
            <person name="Doron-Faigenboim A."/>
            <person name="Duke M.V."/>
            <person name="Gong L."/>
            <person name="Grimwood J."/>
            <person name="Grover C."/>
            <person name="Grupp K."/>
            <person name="Hu G."/>
            <person name="Lee T.H."/>
            <person name="Li J."/>
            <person name="Lin L."/>
            <person name="Liu T."/>
            <person name="Marler B.S."/>
            <person name="Page J.T."/>
            <person name="Roberts A.W."/>
            <person name="Romanel E."/>
            <person name="Sanders W.S."/>
            <person name="Szadkowski E."/>
            <person name="Tan X."/>
            <person name="Tang H."/>
            <person name="Xu C."/>
            <person name="Wang J."/>
            <person name="Wang Z."/>
            <person name="Zhang D."/>
            <person name="Zhang L."/>
            <person name="Ashrafi H."/>
            <person name="Bedon F."/>
            <person name="Bowers J.E."/>
            <person name="Brubaker C.L."/>
            <person name="Chee P.W."/>
            <person name="Das S."/>
            <person name="Gingle A.R."/>
            <person name="Haigler C.H."/>
            <person name="Harker D."/>
            <person name="Hoffmann L.V."/>
            <person name="Hovav R."/>
            <person name="Jones D.C."/>
            <person name="Lemke C."/>
            <person name="Mansoor S."/>
            <person name="ur Rahman M."/>
            <person name="Rainville L.N."/>
            <person name="Rambani A."/>
            <person name="Reddy U.K."/>
            <person name="Rong J.K."/>
            <person name="Saranga Y."/>
            <person name="Scheffler B.E."/>
            <person name="Scheffler J.A."/>
            <person name="Stelly D.M."/>
            <person name="Triplett B.A."/>
            <person name="Van Deynze A."/>
            <person name="Vaslin M.F."/>
            <person name="Waghmare V.N."/>
            <person name="Walford S.A."/>
            <person name="Wright R.J."/>
            <person name="Zaki E.A."/>
            <person name="Zhang T."/>
            <person name="Dennis E.S."/>
            <person name="Mayer K.F."/>
            <person name="Peterson D.G."/>
            <person name="Rokhsar D.S."/>
            <person name="Wang X."/>
            <person name="Schmutz J."/>
        </authorList>
    </citation>
    <scope>NUCLEOTIDE SEQUENCE [LARGE SCALE GENOMIC DNA]</scope>
</reference>
<proteinExistence type="predicted"/>
<dbReference type="OMA" id="AISKIIC"/>
<dbReference type="AlphaFoldDB" id="A0A0D2RVU8"/>
<keyword evidence="2" id="KW-1185">Reference proteome</keyword>
<name>A0A0D2RVU8_GOSRA</name>
<sequence>MAELGIQNRPLLDPGPVESIVEINKELLDSSNHSVVTFKGKNRLNIAKSIEAGISVGRDKGIPISKVRVSRTKGDNVRNNGAISKIICERRGILKILRV</sequence>
<dbReference type="EMBL" id="CM001743">
    <property type="protein sequence ID" value="KJB23245.1"/>
    <property type="molecule type" value="Genomic_DNA"/>
</dbReference>
<dbReference type="Gramene" id="KJB23245">
    <property type="protein sequence ID" value="KJB23245"/>
    <property type="gene ID" value="B456_004G087200"/>
</dbReference>
<evidence type="ECO:0000313" key="1">
    <source>
        <dbReference type="EMBL" id="KJB23245.1"/>
    </source>
</evidence>